<evidence type="ECO:0000256" key="2">
    <source>
        <dbReference type="ARBA" id="ARBA00023157"/>
    </source>
</evidence>
<feature type="compositionally biased region" description="Basic and acidic residues" evidence="4">
    <location>
        <begin position="1251"/>
        <end position="1264"/>
    </location>
</feature>
<feature type="compositionally biased region" description="Basic and acidic residues" evidence="4">
    <location>
        <begin position="1988"/>
        <end position="2000"/>
    </location>
</feature>
<dbReference type="InterPro" id="IPR003598">
    <property type="entry name" value="Ig_sub2"/>
</dbReference>
<feature type="signal peptide" evidence="5">
    <location>
        <begin position="1"/>
        <end position="19"/>
    </location>
</feature>
<evidence type="ECO:0000256" key="5">
    <source>
        <dbReference type="SAM" id="SignalP"/>
    </source>
</evidence>
<accession>A0A8C5B0F0</accession>
<feature type="region of interest" description="Disordered" evidence="4">
    <location>
        <begin position="1894"/>
        <end position="2086"/>
    </location>
</feature>
<dbReference type="PROSITE" id="PS50835">
    <property type="entry name" value="IG_LIKE"/>
    <property type="match status" value="4"/>
</dbReference>
<protein>
    <submittedName>
        <fullName evidence="8">Immunoglobulin superfamily, member 9b</fullName>
    </submittedName>
</protein>
<evidence type="ECO:0000259" key="7">
    <source>
        <dbReference type="PROSITE" id="PS50853"/>
    </source>
</evidence>
<feature type="compositionally biased region" description="Low complexity" evidence="4">
    <location>
        <begin position="1222"/>
        <end position="1235"/>
    </location>
</feature>
<dbReference type="Ensembl" id="ENSGMOT00000060814.1">
    <property type="protein sequence ID" value="ENSGMOP00000039469.1"/>
    <property type="gene ID" value="ENSGMOG00000030975.1"/>
</dbReference>
<dbReference type="Gene3D" id="2.60.40.10">
    <property type="entry name" value="Immunoglobulins"/>
    <property type="match status" value="7"/>
</dbReference>
<keyword evidence="2" id="KW-1015">Disulfide bond</keyword>
<name>A0A8C5B0F0_GADMO</name>
<evidence type="ECO:0000256" key="1">
    <source>
        <dbReference type="ARBA" id="ARBA00022737"/>
    </source>
</evidence>
<feature type="domain" description="Fibronectin type-III" evidence="7">
    <location>
        <begin position="528"/>
        <end position="623"/>
    </location>
</feature>
<dbReference type="GO" id="GO:0098609">
    <property type="term" value="P:cell-cell adhesion"/>
    <property type="evidence" value="ECO:0007669"/>
    <property type="project" value="TreeGrafter"/>
</dbReference>
<evidence type="ECO:0000259" key="6">
    <source>
        <dbReference type="PROSITE" id="PS50835"/>
    </source>
</evidence>
<dbReference type="AlphaFoldDB" id="A0A8C5B0F0"/>
<feature type="compositionally biased region" description="Basic and acidic residues" evidence="4">
    <location>
        <begin position="1927"/>
        <end position="1952"/>
    </location>
</feature>
<evidence type="ECO:0000313" key="8">
    <source>
        <dbReference type="Ensembl" id="ENSGMOP00000039469.1"/>
    </source>
</evidence>
<dbReference type="SMART" id="SM00409">
    <property type="entry name" value="IG"/>
    <property type="match status" value="5"/>
</dbReference>
<dbReference type="PROSITE" id="PS50853">
    <property type="entry name" value="FN3"/>
    <property type="match status" value="2"/>
</dbReference>
<feature type="compositionally biased region" description="Polar residues" evidence="4">
    <location>
        <begin position="1545"/>
        <end position="1554"/>
    </location>
</feature>
<feature type="domain" description="Ig-like" evidence="6">
    <location>
        <begin position="343"/>
        <end position="434"/>
    </location>
</feature>
<dbReference type="InterPro" id="IPR007110">
    <property type="entry name" value="Ig-like_dom"/>
</dbReference>
<keyword evidence="3" id="KW-0393">Immunoglobulin domain</keyword>
<feature type="region of interest" description="Disordered" evidence="4">
    <location>
        <begin position="784"/>
        <end position="807"/>
    </location>
</feature>
<feature type="region of interest" description="Disordered" evidence="4">
    <location>
        <begin position="824"/>
        <end position="857"/>
    </location>
</feature>
<feature type="region of interest" description="Disordered" evidence="4">
    <location>
        <begin position="1669"/>
        <end position="1698"/>
    </location>
</feature>
<feature type="region of interest" description="Disordered" evidence="4">
    <location>
        <begin position="1091"/>
        <end position="1117"/>
    </location>
</feature>
<feature type="domain" description="Ig-like" evidence="6">
    <location>
        <begin position="158"/>
        <end position="243"/>
    </location>
</feature>
<dbReference type="SMART" id="SM00060">
    <property type="entry name" value="FN3"/>
    <property type="match status" value="2"/>
</dbReference>
<dbReference type="Proteomes" id="UP000694546">
    <property type="component" value="Chromosome 11"/>
</dbReference>
<feature type="region of interest" description="Disordered" evidence="4">
    <location>
        <begin position="1514"/>
        <end position="1559"/>
    </location>
</feature>
<organism evidence="8 9">
    <name type="scientific">Gadus morhua</name>
    <name type="common">Atlantic cod</name>
    <dbReference type="NCBI Taxonomy" id="8049"/>
    <lineage>
        <taxon>Eukaryota</taxon>
        <taxon>Metazoa</taxon>
        <taxon>Chordata</taxon>
        <taxon>Craniata</taxon>
        <taxon>Vertebrata</taxon>
        <taxon>Euteleostomi</taxon>
        <taxon>Actinopterygii</taxon>
        <taxon>Neopterygii</taxon>
        <taxon>Teleostei</taxon>
        <taxon>Neoteleostei</taxon>
        <taxon>Acanthomorphata</taxon>
        <taxon>Zeiogadaria</taxon>
        <taxon>Gadariae</taxon>
        <taxon>Gadiformes</taxon>
        <taxon>Gadoidei</taxon>
        <taxon>Gadidae</taxon>
        <taxon>Gadus</taxon>
    </lineage>
</organism>
<keyword evidence="1" id="KW-0677">Repeat</keyword>
<feature type="compositionally biased region" description="Basic and acidic residues" evidence="4">
    <location>
        <begin position="833"/>
        <end position="848"/>
    </location>
</feature>
<dbReference type="CDD" id="cd00063">
    <property type="entry name" value="FN3"/>
    <property type="match status" value="2"/>
</dbReference>
<feature type="region of interest" description="Disordered" evidence="4">
    <location>
        <begin position="1612"/>
        <end position="1655"/>
    </location>
</feature>
<dbReference type="InterPro" id="IPR036116">
    <property type="entry name" value="FN3_sf"/>
</dbReference>
<evidence type="ECO:0000313" key="9">
    <source>
        <dbReference type="Proteomes" id="UP000694546"/>
    </source>
</evidence>
<dbReference type="CDD" id="cd00096">
    <property type="entry name" value="Ig"/>
    <property type="match status" value="1"/>
</dbReference>
<feature type="region of interest" description="Disordered" evidence="4">
    <location>
        <begin position="2100"/>
        <end position="2128"/>
    </location>
</feature>
<feature type="domain" description="Ig-like" evidence="6">
    <location>
        <begin position="439"/>
        <end position="517"/>
    </location>
</feature>
<dbReference type="SUPFAM" id="SSF48726">
    <property type="entry name" value="Immunoglobulin"/>
    <property type="match status" value="5"/>
</dbReference>
<keyword evidence="5" id="KW-0732">Signal</keyword>
<feature type="compositionally biased region" description="Low complexity" evidence="4">
    <location>
        <begin position="2063"/>
        <end position="2074"/>
    </location>
</feature>
<dbReference type="OMA" id="ACTREPC"/>
<reference evidence="8" key="1">
    <citation type="submission" date="2025-08" db="UniProtKB">
        <authorList>
            <consortium name="Ensembl"/>
        </authorList>
    </citation>
    <scope>IDENTIFICATION</scope>
</reference>
<sequence>MGEERRWLLLAVTTALTLSLLSVCPGGASLVRARVGRVAELGCDLAPSPPDAAAAAAPGATPPGATPPGAPDLFPLHVVEWVRLGYNVPILIKFGVYAPRVHPNYKGRVSLSGGASLRVEGLTLEDEGWFECRILLLDSKTDEFRNGTWTFLSITAPPVFIKTPPAYVEVLLGDSLTLSCGAHGNPRPTVVWHKDETPIVRHEKIKVLNGSLSLITATRDTTGVYKCHVSNTEGNLTHYTQLQVKGPPIILISPGDTTLNMSQDAVLQCQADAFPSNLTYEWLKHGQNVYHIESLKTRVKILVDGTLLIPNLMPEDAGNYTCIPTNGILTPPSASAHLKVKHPARVGRMSRQTFLPSGMGGVIVCPVQADPPLLYVNWTKDGNNINVDNFPGWMVNSEGSVFITTANDNAVGMYTCTAYNSYGTMGRSDPTQVILKDPPAFRVTPRAEYLQEVGRDLIIPCEAKGDPVPNITWSKIGPLPRSPYMVLANGSLLLQPLSKDHHGGWECLATNHVATVSAGTLVMALGTSPHAVTTVSVTAKMNQANVSWVAGFDGGFSQKFTVWVKQASRGKHEWASLPVPTSKDNLLVTGLLAATNYQFSVLPQNKLGSGPFSEIVSVRTQAVPTEAPLVVLSLPGPDPPTLLLANRTDQGVLLQWAPPEAPASPLTGYVLQGRREQGQWVVLSGDVGAGQTDMLVQGLLRDSSYDLRLLSRSLKILSVPSESVNVSTAGMEMYPIRASFLEYVPQSLLAGVVGGVCFLFMAIVLALVTACFMSHRRQKRRIKRRQDLHSVFHRTTSPENRRPPRSPDSILKLKLCPALPFFPSSSVSQSDRSTFDKGSRGEYQDQKKQLLSNASPPPHYTLFESHLGCQAPSSAGLESICRGPDGRFLVQPLPEGSSSPSDENMKNVIVQCNGGASGAGSNRTSFRDSPKSSILSSEKEERKDSPLTVDVAELSRPPSSPGRVKAMARNFSRHGCFYSDDEQGSEALLERASFYSDNSEMRTNGSTRRHCLPANADDLLPGLGRRALGLERDADQPCHSRYQPMERESQLTDASTLVSRLDSELEEDSMAKCLKLAKERQEMEEQLKAYTGSQRTKGWAGGDAQSGRANRDVPVTEEDSVWKLQDVTLRQKHRPTGQTNRVSDFRKACYFGGTSSPMDRLPSSHIQWDISPVTSATSIVPVRSPRDTAQRGPYSPTQGVHETTEDSLADKSSHSPATQNTSLHMLSSSFASESSPIPCLGTTRRGRSRSPNREADLGPRRSLADEGWTNQRQAAVRSKTPTEHWNVAQRASPAEREIRSIPAAPALPYVAAAALYSRSDAMDVTDRKESGSLHYLSSSYEHSERGAQANLREDHGKRLHLSSGFNTDLEKEGVRARSRRSDKCLFSESPSVISPLTIVEECESDQSHFSVPRMSDVFNVRRSASPVQKSPVQTSAILEYLSLPGFIEMSVDEPAEETELADTSRKSSELKSVVVKPDVVPRNWEVHCKDNPETKPIHKAVSFVDDVRPVSAAEASLDANRKPDSRYSNHSEARDSTLKGRTLGRSKSQSPNPEKTSKQLYYEKSLLIFGKRNKSPEQPQSRLASSSHTLLNAAKGVADIVSRHSQSFVEGYHSVPKPSERHPIPVQPERHTVPEPPERYSIPLPRERHTAPEPPERYSILLPRERHAVPEPPERYSNPLPHERHTVPDPPERHSSKRINSNNIASRICQAPVPFLKKSLSIGPCRTLSGMAHPRPFLKKSISLQRWEHFESPMAYISERCYWDEFPHPDVRLKSCSLGRAPSYLHRPGPTWTEYVPPRRPSFENLERVHPSQRPPANSPYLNYPMYPPRSASVHARMEPSDPRRQTTVFPEVSRWPVSYQENMRAAPHKYVPMSIPPPQPPYRHFPRVEPVRAVDPRMGPSRSFLPRGNSWPSPHPAPLPAGQSDGQRETVERPLTRAGDNPDYRESREGGRTSYASQSSGRGSAGFLRQSLSITPTLLSSPETTEESERPRAQTDRRERRAKRRNTSVDESYEWDSVDPGVDAEVLEAMSCDRSPMGAGTDRGVFSYDQTHGPQDRKRQGPPSSLSPPASDPSGRDAYGHPLSEARFKALRLEYQEYMQALESTGPRQARPTSDPESDSDSGSALL</sequence>
<feature type="domain" description="Fibronectin type-III" evidence="7">
    <location>
        <begin position="636"/>
        <end position="731"/>
    </location>
</feature>
<dbReference type="InterPro" id="IPR036179">
    <property type="entry name" value="Ig-like_dom_sf"/>
</dbReference>
<feature type="compositionally biased region" description="Basic and acidic residues" evidence="4">
    <location>
        <begin position="1645"/>
        <end position="1655"/>
    </location>
</feature>
<reference evidence="8" key="2">
    <citation type="submission" date="2025-09" db="UniProtKB">
        <authorList>
            <consortium name="Ensembl"/>
        </authorList>
    </citation>
    <scope>IDENTIFICATION</scope>
</reference>
<gene>
    <name evidence="8" type="primary">igsf9b</name>
</gene>
<dbReference type="InterPro" id="IPR013783">
    <property type="entry name" value="Ig-like_fold"/>
</dbReference>
<dbReference type="SMART" id="SM00408">
    <property type="entry name" value="IGc2"/>
    <property type="match status" value="4"/>
</dbReference>
<evidence type="ECO:0000256" key="4">
    <source>
        <dbReference type="SAM" id="MobiDB-lite"/>
    </source>
</evidence>
<evidence type="ECO:0000256" key="3">
    <source>
        <dbReference type="ARBA" id="ARBA00023319"/>
    </source>
</evidence>
<keyword evidence="9" id="KW-1185">Reference proteome</keyword>
<feature type="compositionally biased region" description="Basic and acidic residues" evidence="4">
    <location>
        <begin position="1519"/>
        <end position="1538"/>
    </location>
</feature>
<dbReference type="GeneTree" id="ENSGT00940000165064"/>
<feature type="region of interest" description="Disordered" evidence="4">
    <location>
        <begin position="912"/>
        <end position="964"/>
    </location>
</feature>
<feature type="compositionally biased region" description="Low complexity" evidence="4">
    <location>
        <begin position="1972"/>
        <end position="1984"/>
    </location>
</feature>
<dbReference type="SUPFAM" id="SSF49265">
    <property type="entry name" value="Fibronectin type III"/>
    <property type="match status" value="1"/>
</dbReference>
<dbReference type="Pfam" id="PF13927">
    <property type="entry name" value="Ig_3"/>
    <property type="match status" value="3"/>
</dbReference>
<dbReference type="InterPro" id="IPR003961">
    <property type="entry name" value="FN3_dom"/>
</dbReference>
<feature type="domain" description="Ig-like" evidence="6">
    <location>
        <begin position="247"/>
        <end position="341"/>
    </location>
</feature>
<feature type="chain" id="PRO_5047118252" evidence="5">
    <location>
        <begin position="20"/>
        <end position="2128"/>
    </location>
</feature>
<dbReference type="PANTHER" id="PTHR44170">
    <property type="entry name" value="PROTEIN SIDEKICK"/>
    <property type="match status" value="1"/>
</dbReference>
<feature type="compositionally biased region" description="Basic and acidic residues" evidence="4">
    <location>
        <begin position="1681"/>
        <end position="1694"/>
    </location>
</feature>
<feature type="region of interest" description="Disordered" evidence="4">
    <location>
        <begin position="1179"/>
        <end position="1283"/>
    </location>
</feature>
<dbReference type="InterPro" id="IPR003599">
    <property type="entry name" value="Ig_sub"/>
</dbReference>
<feature type="compositionally biased region" description="Basic and acidic residues" evidence="4">
    <location>
        <begin position="1202"/>
        <end position="1213"/>
    </location>
</feature>
<feature type="compositionally biased region" description="Basic and acidic residues" evidence="4">
    <location>
        <begin position="2075"/>
        <end position="2086"/>
    </location>
</feature>
<proteinExistence type="predicted"/>
<feature type="compositionally biased region" description="Basic and acidic residues" evidence="4">
    <location>
        <begin position="1618"/>
        <end position="1638"/>
    </location>
</feature>
<dbReference type="PANTHER" id="PTHR44170:SF41">
    <property type="entry name" value="PROTEIN TURTLE HOMOLOG A"/>
    <property type="match status" value="1"/>
</dbReference>